<dbReference type="Pfam" id="PF00072">
    <property type="entry name" value="Response_reg"/>
    <property type="match status" value="1"/>
</dbReference>
<dbReference type="SMART" id="SM00448">
    <property type="entry name" value="REC"/>
    <property type="match status" value="1"/>
</dbReference>
<reference evidence="7 8" key="1">
    <citation type="submission" date="2018-12" db="EMBL/GenBank/DDBJ databases">
        <authorList>
            <person name="Sun L."/>
            <person name="Chen Z."/>
        </authorList>
    </citation>
    <scope>NUCLEOTIDE SEQUENCE [LARGE SCALE GENOMIC DNA]</scope>
    <source>
        <strain evidence="7 8">DSM 15890</strain>
    </source>
</reference>
<dbReference type="PANTHER" id="PTHR43280:SF2">
    <property type="entry name" value="HTH-TYPE TRANSCRIPTIONAL REGULATOR EXSA"/>
    <property type="match status" value="1"/>
</dbReference>
<feature type="modified residue" description="4-aspartylphosphate" evidence="4">
    <location>
        <position position="55"/>
    </location>
</feature>
<name>A0A433Y8L4_9BACL</name>
<dbReference type="AlphaFoldDB" id="A0A433Y8L4"/>
<dbReference type="SUPFAM" id="SSF52172">
    <property type="entry name" value="CheY-like"/>
    <property type="match status" value="1"/>
</dbReference>
<dbReference type="InterPro" id="IPR018060">
    <property type="entry name" value="HTH_AraC"/>
</dbReference>
<dbReference type="OrthoDB" id="342399at2"/>
<dbReference type="Gene3D" id="3.40.50.2300">
    <property type="match status" value="1"/>
</dbReference>
<evidence type="ECO:0000259" key="6">
    <source>
        <dbReference type="PROSITE" id="PS50110"/>
    </source>
</evidence>
<dbReference type="GO" id="GO:0003700">
    <property type="term" value="F:DNA-binding transcription factor activity"/>
    <property type="evidence" value="ECO:0007669"/>
    <property type="project" value="InterPro"/>
</dbReference>
<feature type="domain" description="HTH araC/xylS-type" evidence="5">
    <location>
        <begin position="434"/>
        <end position="532"/>
    </location>
</feature>
<sequence length="533" mass="62719">MLTAILVDDDYPVLRYLSQTVTWDALDIELIGCYSNGLEAWEATQISPPDIVITDIGMPKMNGLEMLEKLRSVNPNLRAVVLSCHNEFHFAQQALKLQVNDYILKESMDVGHLQQVLHKISIDLNLEKKTSAEMLLYKRKESLNKSALKEKFLKDTLYQTSCKKELWIEQARIHGITVDAMYYIPMVVSVDRLLDVTLSRKMNDYTIVFAVENILQEILTLNHRCEIFQHSNKELVVLFCCDEPDKEQQLLKYSAKQSISAIQQYLKISVSCFVGRETHNPEELRKILLPMLKEPGHRFYLKESTVHRFEKATFAEVDMYTEYSSYYSAINDMLALNQPEELQATLSSWDEWVRTERFRPSDVKEWTLQLLMELQMKTKLTLQYQPDISEEKLYDVVNSIERIDHLQQWISQYFKQIFRKMSLVAVHSKRAEIIKAQQYVIQHVTEKITLEEMASYLNLNSSYFSRLFKRETNYNFIEYVNMMKLQKAKELLQQSNKTVEDISDYLGYANKSYFIKLFKREIGMRPSEYSTWN</sequence>
<evidence type="ECO:0000256" key="4">
    <source>
        <dbReference type="PROSITE-ProRule" id="PRU00169"/>
    </source>
</evidence>
<feature type="domain" description="Response regulatory" evidence="6">
    <location>
        <begin position="3"/>
        <end position="120"/>
    </location>
</feature>
<dbReference type="Proteomes" id="UP000279446">
    <property type="component" value="Unassembled WGS sequence"/>
</dbReference>
<dbReference type="EMBL" id="RZNY01000010">
    <property type="protein sequence ID" value="RUT46225.1"/>
    <property type="molecule type" value="Genomic_DNA"/>
</dbReference>
<dbReference type="CDD" id="cd17536">
    <property type="entry name" value="REC_YesN-like"/>
    <property type="match status" value="1"/>
</dbReference>
<evidence type="ECO:0000256" key="3">
    <source>
        <dbReference type="ARBA" id="ARBA00023163"/>
    </source>
</evidence>
<dbReference type="GO" id="GO:0000160">
    <property type="term" value="P:phosphorelay signal transduction system"/>
    <property type="evidence" value="ECO:0007669"/>
    <property type="project" value="InterPro"/>
</dbReference>
<dbReference type="PRINTS" id="PR00032">
    <property type="entry name" value="HTHARAC"/>
</dbReference>
<keyword evidence="1" id="KW-0805">Transcription regulation</keyword>
<keyword evidence="4" id="KW-0597">Phosphoprotein</keyword>
<dbReference type="InterPro" id="IPR020449">
    <property type="entry name" value="Tscrpt_reg_AraC-type_HTH"/>
</dbReference>
<dbReference type="SMART" id="SM00342">
    <property type="entry name" value="HTH_ARAC"/>
    <property type="match status" value="1"/>
</dbReference>
<protein>
    <submittedName>
        <fullName evidence="7">Response regulator</fullName>
    </submittedName>
</protein>
<keyword evidence="3" id="KW-0804">Transcription</keyword>
<dbReference type="PROSITE" id="PS50110">
    <property type="entry name" value="RESPONSE_REGULATORY"/>
    <property type="match status" value="1"/>
</dbReference>
<dbReference type="PROSITE" id="PS01124">
    <property type="entry name" value="HTH_ARAC_FAMILY_2"/>
    <property type="match status" value="1"/>
</dbReference>
<keyword evidence="2" id="KW-0238">DNA-binding</keyword>
<dbReference type="GO" id="GO:0043565">
    <property type="term" value="F:sequence-specific DNA binding"/>
    <property type="evidence" value="ECO:0007669"/>
    <property type="project" value="InterPro"/>
</dbReference>
<dbReference type="SUPFAM" id="SSF46689">
    <property type="entry name" value="Homeodomain-like"/>
    <property type="match status" value="2"/>
</dbReference>
<dbReference type="InterPro" id="IPR001789">
    <property type="entry name" value="Sig_transdc_resp-reg_receiver"/>
</dbReference>
<accession>A0A433Y8L4</accession>
<dbReference type="InterPro" id="IPR009057">
    <property type="entry name" value="Homeodomain-like_sf"/>
</dbReference>
<dbReference type="InterPro" id="IPR011006">
    <property type="entry name" value="CheY-like_superfamily"/>
</dbReference>
<gene>
    <name evidence="7" type="ORF">EJP82_13995</name>
</gene>
<evidence type="ECO:0000313" key="7">
    <source>
        <dbReference type="EMBL" id="RUT46225.1"/>
    </source>
</evidence>
<keyword evidence="8" id="KW-1185">Reference proteome</keyword>
<evidence type="ECO:0000259" key="5">
    <source>
        <dbReference type="PROSITE" id="PS01124"/>
    </source>
</evidence>
<dbReference type="PANTHER" id="PTHR43280">
    <property type="entry name" value="ARAC-FAMILY TRANSCRIPTIONAL REGULATOR"/>
    <property type="match status" value="1"/>
</dbReference>
<dbReference type="RefSeq" id="WP_127192680.1">
    <property type="nucleotide sequence ID" value="NZ_RZNY01000010.1"/>
</dbReference>
<comment type="caution">
    <text evidence="7">The sequence shown here is derived from an EMBL/GenBank/DDBJ whole genome shotgun (WGS) entry which is preliminary data.</text>
</comment>
<evidence type="ECO:0000256" key="1">
    <source>
        <dbReference type="ARBA" id="ARBA00023015"/>
    </source>
</evidence>
<proteinExistence type="predicted"/>
<dbReference type="Pfam" id="PF12833">
    <property type="entry name" value="HTH_18"/>
    <property type="match status" value="1"/>
</dbReference>
<evidence type="ECO:0000256" key="2">
    <source>
        <dbReference type="ARBA" id="ARBA00023125"/>
    </source>
</evidence>
<evidence type="ECO:0000313" key="8">
    <source>
        <dbReference type="Proteomes" id="UP000279446"/>
    </source>
</evidence>
<dbReference type="Gene3D" id="1.10.10.60">
    <property type="entry name" value="Homeodomain-like"/>
    <property type="match status" value="2"/>
</dbReference>
<organism evidence="7 8">
    <name type="scientific">Paenibacillus anaericanus</name>
    <dbReference type="NCBI Taxonomy" id="170367"/>
    <lineage>
        <taxon>Bacteria</taxon>
        <taxon>Bacillati</taxon>
        <taxon>Bacillota</taxon>
        <taxon>Bacilli</taxon>
        <taxon>Bacillales</taxon>
        <taxon>Paenibacillaceae</taxon>
        <taxon>Paenibacillus</taxon>
    </lineage>
</organism>